<dbReference type="AlphaFoldDB" id="A0A0A0KNC5"/>
<protein>
    <submittedName>
        <fullName evidence="3">Uncharacterized protein</fullName>
    </submittedName>
</protein>
<dbReference type="PANTHER" id="PTHR34427:SF5">
    <property type="entry name" value="DUF4283 DOMAIN-CONTAINING PROTEIN"/>
    <property type="match status" value="1"/>
</dbReference>
<dbReference type="Proteomes" id="UP000029981">
    <property type="component" value="Chromosome 5"/>
</dbReference>
<name>A0A0A0KNC5_CUCSA</name>
<feature type="coiled-coil region" evidence="1">
    <location>
        <begin position="182"/>
        <end position="209"/>
    </location>
</feature>
<evidence type="ECO:0000256" key="1">
    <source>
        <dbReference type="SAM" id="Coils"/>
    </source>
</evidence>
<evidence type="ECO:0000313" key="3">
    <source>
        <dbReference type="EMBL" id="KGN51135.1"/>
    </source>
</evidence>
<reference evidence="3 4" key="3">
    <citation type="journal article" date="2010" name="BMC Genomics">
        <title>Transcriptome sequencing and comparative analysis of cucumber flowers with different sex types.</title>
        <authorList>
            <person name="Guo S."/>
            <person name="Zheng Y."/>
            <person name="Joung J.G."/>
            <person name="Liu S."/>
            <person name="Zhang Z."/>
            <person name="Crasta O.R."/>
            <person name="Sobral B.W."/>
            <person name="Xu Y."/>
            <person name="Huang S."/>
            <person name="Fei Z."/>
        </authorList>
    </citation>
    <scope>NUCLEOTIDE SEQUENCE [LARGE SCALE GENOMIC DNA]</scope>
    <source>
        <strain evidence="4">cv. 9930</strain>
    </source>
</reference>
<feature type="compositionally biased region" description="Polar residues" evidence="2">
    <location>
        <begin position="137"/>
        <end position="150"/>
    </location>
</feature>
<sequence length="353" mass="41088">MGPYKSFSIIATLESLDWLKTTFNTLLKMPRTTRFFLKKGFGDYCLWVQKTHNRKGYLAEFFRVDDKGRKCCILVIEGRDKQGWAQFTEVLSLRKEAPQKRSPQTNPSVRGPKAYSYSSSTDFDNPRHTYVEVLTKGSLSNSDSPNSYNADTKEKKKEDTTARKFETFDWSKTEVITKRCFHDDWKKIMEKLQEQLDHLNITYKLFHAEKAMVFLEEKNMVNLLCKNRGWTTIGKFYVKFEAWNISKHATPKVLSSYVGWVKFKGIPLHAWNYSSFYQIGEVCGGFVEVARITRDTEWVMKKATISQYRPLSKLKENGSRKETQKSMALSLVKQQKTLMNSNQIVNSISLLKM</sequence>
<reference evidence="3 4" key="1">
    <citation type="journal article" date="2009" name="Nat. Genet.">
        <title>The genome of the cucumber, Cucumis sativus L.</title>
        <authorList>
            <person name="Huang S."/>
            <person name="Li R."/>
            <person name="Zhang Z."/>
            <person name="Li L."/>
            <person name="Gu X."/>
            <person name="Fan W."/>
            <person name="Lucas W.J."/>
            <person name="Wang X."/>
            <person name="Xie B."/>
            <person name="Ni P."/>
            <person name="Ren Y."/>
            <person name="Zhu H."/>
            <person name="Li J."/>
            <person name="Lin K."/>
            <person name="Jin W."/>
            <person name="Fei Z."/>
            <person name="Li G."/>
            <person name="Staub J."/>
            <person name="Kilian A."/>
            <person name="van der Vossen E.A."/>
            <person name="Wu Y."/>
            <person name="Guo J."/>
            <person name="He J."/>
            <person name="Jia Z."/>
            <person name="Ren Y."/>
            <person name="Tian G."/>
            <person name="Lu Y."/>
            <person name="Ruan J."/>
            <person name="Qian W."/>
            <person name="Wang M."/>
            <person name="Huang Q."/>
            <person name="Li B."/>
            <person name="Xuan Z."/>
            <person name="Cao J."/>
            <person name="Asan"/>
            <person name="Wu Z."/>
            <person name="Zhang J."/>
            <person name="Cai Q."/>
            <person name="Bai Y."/>
            <person name="Zhao B."/>
            <person name="Han Y."/>
            <person name="Li Y."/>
            <person name="Li X."/>
            <person name="Wang S."/>
            <person name="Shi Q."/>
            <person name="Liu S."/>
            <person name="Cho W.K."/>
            <person name="Kim J.Y."/>
            <person name="Xu Y."/>
            <person name="Heller-Uszynska K."/>
            <person name="Miao H."/>
            <person name="Cheng Z."/>
            <person name="Zhang S."/>
            <person name="Wu J."/>
            <person name="Yang Y."/>
            <person name="Kang H."/>
            <person name="Li M."/>
            <person name="Liang H."/>
            <person name="Ren X."/>
            <person name="Shi Z."/>
            <person name="Wen M."/>
            <person name="Jian M."/>
            <person name="Yang H."/>
            <person name="Zhang G."/>
            <person name="Yang Z."/>
            <person name="Chen R."/>
            <person name="Liu S."/>
            <person name="Li J."/>
            <person name="Ma L."/>
            <person name="Liu H."/>
            <person name="Zhou Y."/>
            <person name="Zhao J."/>
            <person name="Fang X."/>
            <person name="Li G."/>
            <person name="Fang L."/>
            <person name="Li Y."/>
            <person name="Liu D."/>
            <person name="Zheng H."/>
            <person name="Zhang Y."/>
            <person name="Qin N."/>
            <person name="Li Z."/>
            <person name="Yang G."/>
            <person name="Yang S."/>
            <person name="Bolund L."/>
            <person name="Kristiansen K."/>
            <person name="Zheng H."/>
            <person name="Li S."/>
            <person name="Zhang X."/>
            <person name="Yang H."/>
            <person name="Wang J."/>
            <person name="Sun R."/>
            <person name="Zhang B."/>
            <person name="Jiang S."/>
            <person name="Wang J."/>
            <person name="Du Y."/>
            <person name="Li S."/>
        </authorList>
    </citation>
    <scope>NUCLEOTIDE SEQUENCE [LARGE SCALE GENOMIC DNA]</scope>
    <source>
        <strain evidence="4">cv. 9930</strain>
    </source>
</reference>
<keyword evidence="1" id="KW-0175">Coiled coil</keyword>
<feature type="region of interest" description="Disordered" evidence="2">
    <location>
        <begin position="135"/>
        <end position="156"/>
    </location>
</feature>
<feature type="region of interest" description="Disordered" evidence="2">
    <location>
        <begin position="95"/>
        <end position="122"/>
    </location>
</feature>
<reference evidence="3 4" key="4">
    <citation type="journal article" date="2011" name="BMC Genomics">
        <title>RNA-Seq improves annotation of protein-coding genes in the cucumber genome.</title>
        <authorList>
            <person name="Li Z."/>
            <person name="Zhang Z."/>
            <person name="Yan P."/>
            <person name="Huang S."/>
            <person name="Fei Z."/>
            <person name="Lin K."/>
        </authorList>
    </citation>
    <scope>NUCLEOTIDE SEQUENCE [LARGE SCALE GENOMIC DNA]</scope>
    <source>
        <strain evidence="4">cv. 9930</strain>
    </source>
</reference>
<dbReference type="EMBL" id="CM002926">
    <property type="protein sequence ID" value="KGN51135.1"/>
    <property type="molecule type" value="Genomic_DNA"/>
</dbReference>
<organism evidence="3 4">
    <name type="scientific">Cucumis sativus</name>
    <name type="common">Cucumber</name>
    <dbReference type="NCBI Taxonomy" id="3659"/>
    <lineage>
        <taxon>Eukaryota</taxon>
        <taxon>Viridiplantae</taxon>
        <taxon>Streptophyta</taxon>
        <taxon>Embryophyta</taxon>
        <taxon>Tracheophyta</taxon>
        <taxon>Spermatophyta</taxon>
        <taxon>Magnoliopsida</taxon>
        <taxon>eudicotyledons</taxon>
        <taxon>Gunneridae</taxon>
        <taxon>Pentapetalae</taxon>
        <taxon>rosids</taxon>
        <taxon>fabids</taxon>
        <taxon>Cucurbitales</taxon>
        <taxon>Cucurbitaceae</taxon>
        <taxon>Benincaseae</taxon>
        <taxon>Cucumis</taxon>
    </lineage>
</organism>
<reference evidence="3 4" key="2">
    <citation type="journal article" date="2009" name="PLoS ONE">
        <title>An integrated genetic and cytogenetic map of the cucumber genome.</title>
        <authorList>
            <person name="Ren Y."/>
            <person name="Zhang Z."/>
            <person name="Liu J."/>
            <person name="Staub J.E."/>
            <person name="Han Y."/>
            <person name="Cheng Z."/>
            <person name="Li X."/>
            <person name="Lu J."/>
            <person name="Miao H."/>
            <person name="Kang H."/>
            <person name="Xie B."/>
            <person name="Gu X."/>
            <person name="Wang X."/>
            <person name="Du Y."/>
            <person name="Jin W."/>
            <person name="Huang S."/>
        </authorList>
    </citation>
    <scope>NUCLEOTIDE SEQUENCE [LARGE SCALE GENOMIC DNA]</scope>
    <source>
        <strain evidence="4">cv. 9930</strain>
    </source>
</reference>
<accession>A0A0A0KNC5</accession>
<evidence type="ECO:0000256" key="2">
    <source>
        <dbReference type="SAM" id="MobiDB-lite"/>
    </source>
</evidence>
<evidence type="ECO:0000313" key="4">
    <source>
        <dbReference type="Proteomes" id="UP000029981"/>
    </source>
</evidence>
<dbReference type="Gramene" id="KGN51135">
    <property type="protein sequence ID" value="KGN51135"/>
    <property type="gene ID" value="Csa_5G465580"/>
</dbReference>
<gene>
    <name evidence="3" type="ORF">Csa_5G465580</name>
</gene>
<keyword evidence="4" id="KW-1185">Reference proteome</keyword>
<proteinExistence type="predicted"/>
<dbReference type="PANTHER" id="PTHR34427">
    <property type="entry name" value="DUF4283 DOMAIN PROTEIN"/>
    <property type="match status" value="1"/>
</dbReference>